<name>U6MKC8_9EIME</name>
<comment type="similarity">
    <text evidence="1 5">Belongs to the heat shock protein 70 family.</text>
</comment>
<dbReference type="FunFam" id="3.30.420.40:FF:000172">
    <property type="entry name" value="Heat shock 70 kDa protein"/>
    <property type="match status" value="2"/>
</dbReference>
<dbReference type="InterPro" id="IPR043129">
    <property type="entry name" value="ATPase_NBD"/>
</dbReference>
<dbReference type="Gene3D" id="2.60.34.10">
    <property type="entry name" value="Substrate Binding Domain Of DNAk, Chain A, domain 1"/>
    <property type="match status" value="1"/>
</dbReference>
<dbReference type="Gene3D" id="3.90.640.10">
    <property type="entry name" value="Actin, Chain A, domain 4"/>
    <property type="match status" value="1"/>
</dbReference>
<dbReference type="EMBL" id="HG722348">
    <property type="protein sequence ID" value="CDJ62090.1"/>
    <property type="molecule type" value="Genomic_DNA"/>
</dbReference>
<dbReference type="InterPro" id="IPR029047">
    <property type="entry name" value="HSP70_peptide-bd_sf"/>
</dbReference>
<dbReference type="AlphaFoldDB" id="U6MKC8"/>
<sequence length="647" mass="70005">MAEAPAVGIDLGTTYSCVGVWKNDGVEIIANDQGNRTTPSYVAFTDTERLVGDAAKNQVARNPENTVFDAKRLIGRKFDDPAVQADMKHWPFTVKSGPAGKPLIEVSYQGSKKTFHPEEISAMVLMKMKEIAEAFIGKEVKEAVITVPAYFNDSQRQATKDAGTIAGLNVLRIINEPTAAAIAYGLDKKGHGEMNVLIFDMGGGTFDVSLLTIEDGIFEVKATAGDTHLGGEDFDNRLVDFCVQDFKRKNRSKDCSSNSRALRRLRTQCERAKRTLSSSTQATIEIDSLFEGIDYSVSLSRARFEELCMDYFRNSLVPVEKVLKDSGIDKRSVHEVVLVGGSTRIPKIQQLIQEFFNGKEPCRSINPDEAVAYGAAVQAAILKGVNSSQVQDLLLLDVAPLSLGLETAGGVMTKLIERNTTIPTKKSQVFTTYADNQPGVLIQVFEGERAMTKDNNLLGKFHLDGIPPAPRGVPQIEVTFDIDANGIMNVTATEKNTGKSNQITITNDKGRLSQGEIDRMVAEAEKYKAEDEANRQRVEAKNGLENYCYSMRGTLEDEKVKDKISAADREAAAAAIQKALDWLDKNQLAEKEEFEAKQKEVESVCTPIVTKMYQAAAAAGGGAPGGAPDMGMGAGGGAPGGPPGGEG</sequence>
<evidence type="ECO:0000256" key="3">
    <source>
        <dbReference type="ARBA" id="ARBA00022840"/>
    </source>
</evidence>
<evidence type="ECO:0000256" key="1">
    <source>
        <dbReference type="ARBA" id="ARBA00007381"/>
    </source>
</evidence>
<organism evidence="7 8">
    <name type="scientific">Eimeria necatrix</name>
    <dbReference type="NCBI Taxonomy" id="51315"/>
    <lineage>
        <taxon>Eukaryota</taxon>
        <taxon>Sar</taxon>
        <taxon>Alveolata</taxon>
        <taxon>Apicomplexa</taxon>
        <taxon>Conoidasida</taxon>
        <taxon>Coccidia</taxon>
        <taxon>Eucoccidiorida</taxon>
        <taxon>Eimeriorina</taxon>
        <taxon>Eimeriidae</taxon>
        <taxon>Eimeria</taxon>
    </lineage>
</organism>
<gene>
    <name evidence="7" type="ORF">ENH_00004110</name>
</gene>
<evidence type="ECO:0000313" key="8">
    <source>
        <dbReference type="Proteomes" id="UP000030754"/>
    </source>
</evidence>
<dbReference type="PRINTS" id="PR00301">
    <property type="entry name" value="HEATSHOCK70"/>
</dbReference>
<dbReference type="CDD" id="cd10233">
    <property type="entry name" value="ASKHA_NBD_HSP70_HSPA1"/>
    <property type="match status" value="1"/>
</dbReference>
<dbReference type="GeneID" id="25470603"/>
<dbReference type="GO" id="GO:0140662">
    <property type="term" value="F:ATP-dependent protein folding chaperone"/>
    <property type="evidence" value="ECO:0007669"/>
    <property type="project" value="InterPro"/>
</dbReference>
<dbReference type="SUPFAM" id="SSF100920">
    <property type="entry name" value="Heat shock protein 70kD (HSP70), peptide-binding domain"/>
    <property type="match status" value="1"/>
</dbReference>
<dbReference type="Gene3D" id="3.30.420.40">
    <property type="match status" value="2"/>
</dbReference>
<feature type="non-terminal residue" evidence="7">
    <location>
        <position position="647"/>
    </location>
</feature>
<proteinExistence type="inferred from homology"/>
<dbReference type="SUPFAM" id="SSF100934">
    <property type="entry name" value="Heat shock protein 70kD (HSP70), C-terminal subdomain"/>
    <property type="match status" value="1"/>
</dbReference>
<dbReference type="InterPro" id="IPR018181">
    <property type="entry name" value="Heat_shock_70_CS"/>
</dbReference>
<dbReference type="FunFam" id="3.30.30.30:FF:000001">
    <property type="entry name" value="heat shock 70 kDa protein-like"/>
    <property type="match status" value="1"/>
</dbReference>
<dbReference type="PROSITE" id="PS00297">
    <property type="entry name" value="HSP70_1"/>
    <property type="match status" value="1"/>
</dbReference>
<dbReference type="FunFam" id="3.30.420.40:FF:000026">
    <property type="entry name" value="Heat shock protein 70"/>
    <property type="match status" value="1"/>
</dbReference>
<dbReference type="InterPro" id="IPR013126">
    <property type="entry name" value="Hsp_70_fam"/>
</dbReference>
<keyword evidence="2 5" id="KW-0547">Nucleotide-binding</keyword>
<dbReference type="GO" id="GO:0005524">
    <property type="term" value="F:ATP binding"/>
    <property type="evidence" value="ECO:0007669"/>
    <property type="project" value="UniProtKB-KW"/>
</dbReference>
<dbReference type="NCBIfam" id="NF001413">
    <property type="entry name" value="PRK00290.1"/>
    <property type="match status" value="1"/>
</dbReference>
<feature type="region of interest" description="Disordered" evidence="6">
    <location>
        <begin position="618"/>
        <end position="647"/>
    </location>
</feature>
<keyword evidence="4 7" id="KW-0346">Stress response</keyword>
<keyword evidence="8" id="KW-1185">Reference proteome</keyword>
<evidence type="ECO:0000256" key="5">
    <source>
        <dbReference type="RuleBase" id="RU003322"/>
    </source>
</evidence>
<dbReference type="Proteomes" id="UP000030754">
    <property type="component" value="Unassembled WGS sequence"/>
</dbReference>
<evidence type="ECO:0000313" key="7">
    <source>
        <dbReference type="EMBL" id="CDJ62090.1"/>
    </source>
</evidence>
<dbReference type="RefSeq" id="XP_013439452.1">
    <property type="nucleotide sequence ID" value="XM_013583998.1"/>
</dbReference>
<dbReference type="VEuPathDB" id="ToxoDB:ENH_00004110"/>
<reference evidence="7" key="2">
    <citation type="submission" date="2013-10" db="EMBL/GenBank/DDBJ databases">
        <authorList>
            <person name="Aslett M."/>
        </authorList>
    </citation>
    <scope>NUCLEOTIDE SEQUENCE [LARGE SCALE GENOMIC DNA]</scope>
    <source>
        <strain evidence="7">Houghton</strain>
    </source>
</reference>
<evidence type="ECO:0000256" key="6">
    <source>
        <dbReference type="SAM" id="MobiDB-lite"/>
    </source>
</evidence>
<evidence type="ECO:0000256" key="2">
    <source>
        <dbReference type="ARBA" id="ARBA00022741"/>
    </source>
</evidence>
<dbReference type="FunFam" id="2.60.34.10:FF:000002">
    <property type="entry name" value="Heat shock 70 kDa"/>
    <property type="match status" value="1"/>
</dbReference>
<dbReference type="Gene3D" id="3.30.30.30">
    <property type="match status" value="1"/>
</dbReference>
<accession>U6MKC8</accession>
<dbReference type="Gene3D" id="1.20.1270.10">
    <property type="match status" value="1"/>
</dbReference>
<keyword evidence="3 5" id="KW-0067">ATP-binding</keyword>
<dbReference type="Pfam" id="PF00012">
    <property type="entry name" value="HSP70"/>
    <property type="match status" value="1"/>
</dbReference>
<dbReference type="OrthoDB" id="413580at2759"/>
<feature type="compositionally biased region" description="Gly residues" evidence="6">
    <location>
        <begin position="632"/>
        <end position="647"/>
    </location>
</feature>
<dbReference type="FunFam" id="1.20.1270.10:FF:000016">
    <property type="entry name" value="Heat shock protein 70"/>
    <property type="match status" value="1"/>
</dbReference>
<evidence type="ECO:0000256" key="4">
    <source>
        <dbReference type="ARBA" id="ARBA00023016"/>
    </source>
</evidence>
<protein>
    <submittedName>
        <fullName evidence="7">Heat shock protein, related</fullName>
    </submittedName>
</protein>
<dbReference type="FunFam" id="3.90.640.10:FF:000002">
    <property type="entry name" value="Heat shock 70 kDa"/>
    <property type="match status" value="1"/>
</dbReference>
<reference evidence="7" key="1">
    <citation type="submission" date="2013-10" db="EMBL/GenBank/DDBJ databases">
        <title>Genomic analysis of the causative agents of coccidiosis in chickens.</title>
        <authorList>
            <person name="Reid A.J."/>
            <person name="Blake D."/>
            <person name="Billington K."/>
            <person name="Browne H."/>
            <person name="Dunn M."/>
            <person name="Hung S."/>
            <person name="Kawahara F."/>
            <person name="Miranda-Saavedra D."/>
            <person name="Mourier T."/>
            <person name="Nagra H."/>
            <person name="Otto T.D."/>
            <person name="Rawlings N."/>
            <person name="Sanchez A."/>
            <person name="Sanders M."/>
            <person name="Subramaniam C."/>
            <person name="Tay Y."/>
            <person name="Dear P."/>
            <person name="Doerig C."/>
            <person name="Gruber A."/>
            <person name="Parkinson J."/>
            <person name="Shirley M."/>
            <person name="Wan K.L."/>
            <person name="Berriman M."/>
            <person name="Tomley F."/>
            <person name="Pain A."/>
        </authorList>
    </citation>
    <scope>NUCLEOTIDE SEQUENCE [LARGE SCALE GENOMIC DNA]</scope>
    <source>
        <strain evidence="7">Houghton</strain>
    </source>
</reference>
<dbReference type="InterPro" id="IPR029048">
    <property type="entry name" value="HSP70_C_sf"/>
</dbReference>
<dbReference type="PANTHER" id="PTHR19375">
    <property type="entry name" value="HEAT SHOCK PROTEIN 70KDA"/>
    <property type="match status" value="1"/>
</dbReference>
<dbReference type="PROSITE" id="PS01036">
    <property type="entry name" value="HSP70_3"/>
    <property type="match status" value="1"/>
</dbReference>
<dbReference type="SUPFAM" id="SSF53067">
    <property type="entry name" value="Actin-like ATPase domain"/>
    <property type="match status" value="2"/>
</dbReference>
<dbReference type="PROSITE" id="PS00329">
    <property type="entry name" value="HSP70_2"/>
    <property type="match status" value="1"/>
</dbReference>